<feature type="transmembrane region" description="Helical" evidence="1">
    <location>
        <begin position="58"/>
        <end position="77"/>
    </location>
</feature>
<protein>
    <submittedName>
        <fullName evidence="2">DUF2809 domain-containing protein</fullName>
    </submittedName>
</protein>
<feature type="transmembrane region" description="Helical" evidence="1">
    <location>
        <begin position="97"/>
        <end position="115"/>
    </location>
</feature>
<organism evidence="2 3">
    <name type="scientific">Flavobacterium agri</name>
    <dbReference type="NCBI Taxonomy" id="2743471"/>
    <lineage>
        <taxon>Bacteria</taxon>
        <taxon>Pseudomonadati</taxon>
        <taxon>Bacteroidota</taxon>
        <taxon>Flavobacteriia</taxon>
        <taxon>Flavobacteriales</taxon>
        <taxon>Flavobacteriaceae</taxon>
        <taxon>Flavobacterium</taxon>
    </lineage>
</organism>
<keyword evidence="1" id="KW-1133">Transmembrane helix</keyword>
<evidence type="ECO:0000256" key="1">
    <source>
        <dbReference type="SAM" id="Phobius"/>
    </source>
</evidence>
<comment type="caution">
    <text evidence="2">The sequence shown here is derived from an EMBL/GenBank/DDBJ whole genome shotgun (WGS) entry which is preliminary data.</text>
</comment>
<name>A0A7Y9C5H2_9FLAO</name>
<dbReference type="Proteomes" id="UP000535020">
    <property type="component" value="Unassembled WGS sequence"/>
</dbReference>
<reference evidence="2 3" key="1">
    <citation type="submission" date="2020-07" db="EMBL/GenBank/DDBJ databases">
        <authorList>
            <person name="Sun Q."/>
        </authorList>
    </citation>
    <scope>NUCLEOTIDE SEQUENCE [LARGE SCALE GENOMIC DNA]</scope>
    <source>
        <strain evidence="2 3">MAH-1</strain>
    </source>
</reference>
<dbReference type="Pfam" id="PF10990">
    <property type="entry name" value="DUF2809"/>
    <property type="match status" value="1"/>
</dbReference>
<sequence>MTFRLRYLVLTIVLFVTEVLIALYVHDDFVRPYVGDLLVVILIYAFGRTFFKISVNLAAVGTLAFAFFVEFLQFFQIVDKLDLRGNKVARVVIGTSFAWEDLAMYVAGMVIVLLVEKLRSSTALGA</sequence>
<dbReference type="EMBL" id="JACBJI010000004">
    <property type="protein sequence ID" value="NYA71311.1"/>
    <property type="molecule type" value="Genomic_DNA"/>
</dbReference>
<keyword evidence="1" id="KW-0812">Transmembrane</keyword>
<keyword evidence="1" id="KW-0472">Membrane</keyword>
<evidence type="ECO:0000313" key="3">
    <source>
        <dbReference type="Proteomes" id="UP000535020"/>
    </source>
</evidence>
<proteinExistence type="predicted"/>
<gene>
    <name evidence="2" type="ORF">HZF10_10295</name>
</gene>
<dbReference type="AlphaFoldDB" id="A0A7Y9C5H2"/>
<accession>A0A7Y9C5H2</accession>
<feature type="transmembrane region" description="Helical" evidence="1">
    <location>
        <begin position="7"/>
        <end position="26"/>
    </location>
</feature>
<evidence type="ECO:0000313" key="2">
    <source>
        <dbReference type="EMBL" id="NYA71311.1"/>
    </source>
</evidence>
<dbReference type="InterPro" id="IPR021257">
    <property type="entry name" value="DUF2809"/>
</dbReference>
<feature type="transmembrane region" description="Helical" evidence="1">
    <location>
        <begin position="32"/>
        <end position="51"/>
    </location>
</feature>
<dbReference type="RefSeq" id="WP_176006126.1">
    <property type="nucleotide sequence ID" value="NZ_JABWMI010000011.1"/>
</dbReference>
<keyword evidence="3" id="KW-1185">Reference proteome</keyword>